<dbReference type="GO" id="GO:0005506">
    <property type="term" value="F:iron ion binding"/>
    <property type="evidence" value="ECO:0007669"/>
    <property type="project" value="InterPro"/>
</dbReference>
<keyword evidence="8" id="KW-1185">Reference proteome</keyword>
<dbReference type="GO" id="GO:0016705">
    <property type="term" value="F:oxidoreductase activity, acting on paired donors, with incorporation or reduction of molecular oxygen"/>
    <property type="evidence" value="ECO:0007669"/>
    <property type="project" value="InterPro"/>
</dbReference>
<keyword evidence="6" id="KW-0503">Monooxygenase</keyword>
<gene>
    <name evidence="7" type="ORF">VHEMI04182</name>
</gene>
<keyword evidence="5 6" id="KW-0349">Heme</keyword>
<dbReference type="InterPro" id="IPR036396">
    <property type="entry name" value="Cyt_P450_sf"/>
</dbReference>
<organism evidence="7 8">
    <name type="scientific">[Torrubiella] hemipterigena</name>
    <dbReference type="NCBI Taxonomy" id="1531966"/>
    <lineage>
        <taxon>Eukaryota</taxon>
        <taxon>Fungi</taxon>
        <taxon>Dikarya</taxon>
        <taxon>Ascomycota</taxon>
        <taxon>Pezizomycotina</taxon>
        <taxon>Sordariomycetes</taxon>
        <taxon>Hypocreomycetidae</taxon>
        <taxon>Hypocreales</taxon>
        <taxon>Clavicipitaceae</taxon>
        <taxon>Clavicipitaceae incertae sedis</taxon>
        <taxon>'Torrubiella' clade</taxon>
    </lineage>
</organism>
<evidence type="ECO:0000256" key="5">
    <source>
        <dbReference type="PIRSR" id="PIRSR602401-1"/>
    </source>
</evidence>
<evidence type="ECO:0000256" key="6">
    <source>
        <dbReference type="RuleBase" id="RU000461"/>
    </source>
</evidence>
<dbReference type="Proteomes" id="UP000039046">
    <property type="component" value="Unassembled WGS sequence"/>
</dbReference>
<dbReference type="OrthoDB" id="1103324at2759"/>
<dbReference type="InterPro" id="IPR001128">
    <property type="entry name" value="Cyt_P450"/>
</dbReference>
<dbReference type="InterPro" id="IPR002401">
    <property type="entry name" value="Cyt_P450_E_grp-I"/>
</dbReference>
<name>A0A0A1TD49_9HYPO</name>
<dbReference type="STRING" id="1531966.A0A0A1TD49"/>
<evidence type="ECO:0000256" key="4">
    <source>
        <dbReference type="ARBA" id="ARBA00023004"/>
    </source>
</evidence>
<evidence type="ECO:0000313" key="7">
    <source>
        <dbReference type="EMBL" id="CEJ86708.1"/>
    </source>
</evidence>
<evidence type="ECO:0000256" key="3">
    <source>
        <dbReference type="ARBA" id="ARBA00023002"/>
    </source>
</evidence>
<keyword evidence="3 6" id="KW-0560">Oxidoreductase</keyword>
<dbReference type="GO" id="GO:0020037">
    <property type="term" value="F:heme binding"/>
    <property type="evidence" value="ECO:0007669"/>
    <property type="project" value="InterPro"/>
</dbReference>
<dbReference type="Pfam" id="PF00067">
    <property type="entry name" value="p450"/>
    <property type="match status" value="1"/>
</dbReference>
<evidence type="ECO:0008006" key="9">
    <source>
        <dbReference type="Google" id="ProtNLM"/>
    </source>
</evidence>
<dbReference type="Gene3D" id="1.10.630.10">
    <property type="entry name" value="Cytochrome P450"/>
    <property type="match status" value="1"/>
</dbReference>
<accession>A0A0A1TD49</accession>
<dbReference type="EMBL" id="CDHN01000002">
    <property type="protein sequence ID" value="CEJ86708.1"/>
    <property type="molecule type" value="Genomic_DNA"/>
</dbReference>
<dbReference type="PANTHER" id="PTHR46300:SF5">
    <property type="entry name" value="CYTOCHROME P450"/>
    <property type="match status" value="1"/>
</dbReference>
<evidence type="ECO:0000313" key="8">
    <source>
        <dbReference type="Proteomes" id="UP000039046"/>
    </source>
</evidence>
<evidence type="ECO:0000256" key="2">
    <source>
        <dbReference type="ARBA" id="ARBA00022723"/>
    </source>
</evidence>
<proteinExistence type="inferred from homology"/>
<dbReference type="AlphaFoldDB" id="A0A0A1TD49"/>
<sequence>MGALSRLAWVAGLTVASVFVCKRLLSRWRRHGMPLPPSPPGEFILGHLRVIPTFNPENAYMAWSKKLKSDILSVNFLGQTAIILNSARSATELLDRRGANYGNRPHFVLFEIMGWTKALTFLQWGPEFRLHRKVLQKSFQNSNIIKYRPLQEREAQIMLQGLLDDPDSWETITRRFATAIVLSIAFGIRIEKQDDIFIQVAADASYALTNGGAPGATPVDFFPFLRFLPRFFHDSSLRVANDWRWAIDNLHNKPYDAALALPVKNESLVNSLLDQRQSEIDNGQVPELGLDDIKGAAGAVFAAGQDTTWATLTAFLINMLLHPAVQCKAQAQLDEVVGRDRLPDFSDRPKMPYLEYVVQEVFRWCPVSPIGVPHKSLKDDIYEGYFIPAGSLVFANARAMTHDESLYQNPDEYEPERYIPEAEGGRGEPLPKGHFGFGRRICIGRHLAEASVWIFVARVLSTMNLKKAVDENGEEITPTVNLTSGLTSHPKDFPCRFEPRDERSIEIIRGMSV</sequence>
<protein>
    <recommendedName>
        <fullName evidence="9">Cytochrome P450</fullName>
    </recommendedName>
</protein>
<dbReference type="PRINTS" id="PR00385">
    <property type="entry name" value="P450"/>
</dbReference>
<comment type="similarity">
    <text evidence="1 6">Belongs to the cytochrome P450 family.</text>
</comment>
<dbReference type="PRINTS" id="PR00463">
    <property type="entry name" value="EP450I"/>
</dbReference>
<dbReference type="CDD" id="cd11065">
    <property type="entry name" value="CYP64-like"/>
    <property type="match status" value="1"/>
</dbReference>
<keyword evidence="2 5" id="KW-0479">Metal-binding</keyword>
<dbReference type="SUPFAM" id="SSF48264">
    <property type="entry name" value="Cytochrome P450"/>
    <property type="match status" value="1"/>
</dbReference>
<dbReference type="InterPro" id="IPR017972">
    <property type="entry name" value="Cyt_P450_CS"/>
</dbReference>
<comment type="cofactor">
    <cofactor evidence="5">
        <name>heme</name>
        <dbReference type="ChEBI" id="CHEBI:30413"/>
    </cofactor>
</comment>
<dbReference type="HOGENOM" id="CLU_001570_2_3_1"/>
<reference evidence="7 8" key="1">
    <citation type="journal article" date="2015" name="Genome Announc.">
        <title>Draft Genome Sequence and Gene Annotation of the Entomopathogenic Fungus Verticillium hemipterigenum.</title>
        <authorList>
            <person name="Horn F."/>
            <person name="Habel A."/>
            <person name="Scharf D.H."/>
            <person name="Dworschak J."/>
            <person name="Brakhage A.A."/>
            <person name="Guthke R."/>
            <person name="Hertweck C."/>
            <person name="Linde J."/>
        </authorList>
    </citation>
    <scope>NUCLEOTIDE SEQUENCE [LARGE SCALE GENOMIC DNA]</scope>
</reference>
<evidence type="ECO:0000256" key="1">
    <source>
        <dbReference type="ARBA" id="ARBA00010617"/>
    </source>
</evidence>
<dbReference type="GO" id="GO:0004497">
    <property type="term" value="F:monooxygenase activity"/>
    <property type="evidence" value="ECO:0007669"/>
    <property type="project" value="UniProtKB-KW"/>
</dbReference>
<keyword evidence="4 5" id="KW-0408">Iron</keyword>
<dbReference type="PROSITE" id="PS00086">
    <property type="entry name" value="CYTOCHROME_P450"/>
    <property type="match status" value="1"/>
</dbReference>
<dbReference type="PANTHER" id="PTHR46300">
    <property type="entry name" value="P450, PUTATIVE (EUROFUNG)-RELATED-RELATED"/>
    <property type="match status" value="1"/>
</dbReference>
<dbReference type="InterPro" id="IPR050364">
    <property type="entry name" value="Cytochrome_P450_fung"/>
</dbReference>
<feature type="binding site" description="axial binding residue" evidence="5">
    <location>
        <position position="442"/>
    </location>
    <ligand>
        <name>heme</name>
        <dbReference type="ChEBI" id="CHEBI:30413"/>
    </ligand>
    <ligandPart>
        <name>Fe</name>
        <dbReference type="ChEBI" id="CHEBI:18248"/>
    </ligandPart>
</feature>